<keyword evidence="1" id="KW-0175">Coiled coil</keyword>
<evidence type="ECO:0000256" key="2">
    <source>
        <dbReference type="SAM" id="MobiDB-lite"/>
    </source>
</evidence>
<feature type="compositionally biased region" description="Basic and acidic residues" evidence="2">
    <location>
        <begin position="380"/>
        <end position="400"/>
    </location>
</feature>
<feature type="compositionally biased region" description="Acidic residues" evidence="2">
    <location>
        <begin position="215"/>
        <end position="225"/>
    </location>
</feature>
<evidence type="ECO:0000313" key="3">
    <source>
        <dbReference type="EMBL" id="KAJ1356178.1"/>
    </source>
</evidence>
<reference evidence="3" key="1">
    <citation type="submission" date="2021-06" db="EMBL/GenBank/DDBJ databases">
        <title>Parelaphostrongylus tenuis whole genome reference sequence.</title>
        <authorList>
            <person name="Garwood T.J."/>
            <person name="Larsen P.A."/>
            <person name="Fountain-Jones N.M."/>
            <person name="Garbe J.R."/>
            <person name="Macchietto M.G."/>
            <person name="Kania S.A."/>
            <person name="Gerhold R.W."/>
            <person name="Richards J.E."/>
            <person name="Wolf T.M."/>
        </authorList>
    </citation>
    <scope>NUCLEOTIDE SEQUENCE</scope>
    <source>
        <strain evidence="3">MNPRO001-30</strain>
        <tissue evidence="3">Meninges</tissue>
    </source>
</reference>
<gene>
    <name evidence="3" type="ORF">KIN20_013845</name>
</gene>
<evidence type="ECO:0000313" key="4">
    <source>
        <dbReference type="Proteomes" id="UP001196413"/>
    </source>
</evidence>
<evidence type="ECO:0000256" key="1">
    <source>
        <dbReference type="SAM" id="Coils"/>
    </source>
</evidence>
<organism evidence="3 4">
    <name type="scientific">Parelaphostrongylus tenuis</name>
    <name type="common">Meningeal worm</name>
    <dbReference type="NCBI Taxonomy" id="148309"/>
    <lineage>
        <taxon>Eukaryota</taxon>
        <taxon>Metazoa</taxon>
        <taxon>Ecdysozoa</taxon>
        <taxon>Nematoda</taxon>
        <taxon>Chromadorea</taxon>
        <taxon>Rhabditida</taxon>
        <taxon>Rhabditina</taxon>
        <taxon>Rhabditomorpha</taxon>
        <taxon>Strongyloidea</taxon>
        <taxon>Metastrongylidae</taxon>
        <taxon>Parelaphostrongylus</taxon>
    </lineage>
</organism>
<keyword evidence="4" id="KW-1185">Reference proteome</keyword>
<dbReference type="Proteomes" id="UP001196413">
    <property type="component" value="Unassembled WGS sequence"/>
</dbReference>
<sequence>MSSLGDVTNKKEDDHWIFEQLGSPEKPANESNTSRIYGDSVEQVRSNFEKNLRTYADNMRKLIITARKEISDLKVENTSLKQKLQSSGLTECPACLYRFKPEREHRILPKYIKFSSLEKMKEWLMLNELGENADGIPTMMQCEDRKPDLESTGSLIHRLVKEKQEIEAKKKKVVINIPPRDRHPSTAANRSSSDPSLIMSNSAEQRPSNVLEIECISDECPDDDSKEGVKDPFPSLHLITSSNIPPRDKHPSTAANSSSSDPSLIMPNAAEQRPSKVLEIECISDKCPDDDSKEGVKDPFTSSHLITSSERNSSDHITNVSKNKEVIKRQPWRRIPGKGSVSGVLNEHQNETRKTDMEKRKWSQSHNETAVSQRHIAKRFQREDASGRCREDSDRHESSKKASKYSSKSRDYARGLRDKNLKETSRLESGRQTVRGSCVDGKVNSPSPSRRSRRKRGKSSDFGRKRSKPSVSPPEKDYENVDPAEDDRLSVLSGDLIIVDEEEVEDGEIVE</sequence>
<feature type="compositionally biased region" description="Acidic residues" evidence="2">
    <location>
        <begin position="498"/>
        <end position="511"/>
    </location>
</feature>
<protein>
    <submittedName>
        <fullName evidence="3">Uncharacterized protein</fullName>
    </submittedName>
</protein>
<feature type="compositionally biased region" description="Basic and acidic residues" evidence="2">
    <location>
        <begin position="408"/>
        <end position="429"/>
    </location>
</feature>
<accession>A0AAD5MHE3</accession>
<feature type="compositionally biased region" description="Low complexity" evidence="2">
    <location>
        <begin position="252"/>
        <end position="263"/>
    </location>
</feature>
<feature type="compositionally biased region" description="Polar residues" evidence="2">
    <location>
        <begin position="186"/>
        <end position="208"/>
    </location>
</feature>
<dbReference type="AlphaFoldDB" id="A0AAD5MHE3"/>
<comment type="caution">
    <text evidence="3">The sequence shown here is derived from an EMBL/GenBank/DDBJ whole genome shotgun (WGS) entry which is preliminary data.</text>
</comment>
<feature type="region of interest" description="Disordered" evidence="2">
    <location>
        <begin position="171"/>
        <end position="511"/>
    </location>
</feature>
<feature type="coiled-coil region" evidence="1">
    <location>
        <begin position="56"/>
        <end position="83"/>
    </location>
</feature>
<proteinExistence type="predicted"/>
<feature type="region of interest" description="Disordered" evidence="2">
    <location>
        <begin position="15"/>
        <end position="36"/>
    </location>
</feature>
<name>A0AAD5MHE3_PARTN</name>
<feature type="compositionally biased region" description="Basic and acidic residues" evidence="2">
    <location>
        <begin position="348"/>
        <end position="361"/>
    </location>
</feature>
<dbReference type="EMBL" id="JAHQIW010002736">
    <property type="protein sequence ID" value="KAJ1356178.1"/>
    <property type="molecule type" value="Genomic_DNA"/>
</dbReference>
<feature type="compositionally biased region" description="Basic and acidic residues" evidence="2">
    <location>
        <begin position="273"/>
        <end position="297"/>
    </location>
</feature>
<feature type="compositionally biased region" description="Polar residues" evidence="2">
    <location>
        <begin position="300"/>
        <end position="321"/>
    </location>
</feature>